<dbReference type="EMBL" id="JAUSVU010000017">
    <property type="protein sequence ID" value="MDQ0535295.1"/>
    <property type="molecule type" value="Genomic_DNA"/>
</dbReference>
<proteinExistence type="predicted"/>
<feature type="region of interest" description="Disordered" evidence="1">
    <location>
        <begin position="380"/>
        <end position="408"/>
    </location>
</feature>
<evidence type="ECO:0000256" key="1">
    <source>
        <dbReference type="SAM" id="MobiDB-lite"/>
    </source>
</evidence>
<reference evidence="2 3" key="1">
    <citation type="submission" date="2023-07" db="EMBL/GenBank/DDBJ databases">
        <title>Genomic Encyclopedia of Type Strains, Phase IV (KMG-IV): sequencing the most valuable type-strain genomes for metagenomic binning, comparative biology and taxonomic classification.</title>
        <authorList>
            <person name="Goeker M."/>
        </authorList>
    </citation>
    <scope>NUCLEOTIDE SEQUENCE [LARGE SCALE GENOMIC DNA]</scope>
    <source>
        <strain evidence="2 3">DSM 19922</strain>
    </source>
</reference>
<organism evidence="2 3">
    <name type="scientific">Azospirillum picis</name>
    <dbReference type="NCBI Taxonomy" id="488438"/>
    <lineage>
        <taxon>Bacteria</taxon>
        <taxon>Pseudomonadati</taxon>
        <taxon>Pseudomonadota</taxon>
        <taxon>Alphaproteobacteria</taxon>
        <taxon>Rhodospirillales</taxon>
        <taxon>Azospirillaceae</taxon>
        <taxon>Azospirillum</taxon>
    </lineage>
</organism>
<evidence type="ECO:0008006" key="4">
    <source>
        <dbReference type="Google" id="ProtNLM"/>
    </source>
</evidence>
<gene>
    <name evidence="2" type="ORF">QO018_004173</name>
</gene>
<protein>
    <recommendedName>
        <fullName evidence="4">DUF945 domain-containing protein</fullName>
    </recommendedName>
</protein>
<feature type="region of interest" description="Disordered" evidence="1">
    <location>
        <begin position="533"/>
        <end position="561"/>
    </location>
</feature>
<dbReference type="RefSeq" id="WP_209985672.1">
    <property type="nucleotide sequence ID" value="NZ_JAGINO010000017.1"/>
</dbReference>
<evidence type="ECO:0000313" key="2">
    <source>
        <dbReference type="EMBL" id="MDQ0535295.1"/>
    </source>
</evidence>
<accession>A0ABU0MPA3</accession>
<keyword evidence="3" id="KW-1185">Reference proteome</keyword>
<evidence type="ECO:0000313" key="3">
    <source>
        <dbReference type="Proteomes" id="UP001244552"/>
    </source>
</evidence>
<sequence length="561" mass="57490">MPLRSCSSSLPVLPVRSLRPALLAGGLLALVGAWSPSQAAVPAVDDAGARSLAATLKSGLARWFPPPTEDNEGVGFQWEGEPTVKPSGDHYEVALPSLSAEDAEGTLFDIGTILLTVTPKDEGLYGVSVTLPSALKVQNLDENDEYTDAATIGIGKQAITGTWSGAMETMLTLDAALGDLSVTAADGKGKVAVSTLTMVQDLKPEPGSAGNTLWSGPAAFALGNLSVLDEKNREMLKIGGIAAEGGYNRIDLTKIIALQRLSEQAAAKGTVPTSGELLPMMKGLFGGLTGKMSLTNLAAVSPEDGTKVTLGRFAFQMGLLDLDQALSNASFGMEASGFAMTPSPIPADFSPRKLEMKLSLAKVPNAALWSTFTDLAKAVEAEEEAPPPKKGAKPNAKAAKAPPAPPPAELAMQRAMAAMSEAGTEMRLDLLTIDTPATAGTATGALAVAAPAAFGVTGGATVLLRGIDAAVKAMQPKPGAKPDPNADPNAQSLMAGLAMLQALGQAGKDDSGADVRSYKFEVTEAGQFMLNGADMTPLLGGGAEAAPVEQPPAEPPKKTKK</sequence>
<comment type="caution">
    <text evidence="2">The sequence shown here is derived from an EMBL/GenBank/DDBJ whole genome shotgun (WGS) entry which is preliminary data.</text>
</comment>
<name>A0ABU0MPA3_9PROT</name>
<dbReference type="Proteomes" id="UP001244552">
    <property type="component" value="Unassembled WGS sequence"/>
</dbReference>